<dbReference type="Proteomes" id="UP001620626">
    <property type="component" value="Unassembled WGS sequence"/>
</dbReference>
<accession>A0ABD2IJU5</accession>
<comment type="caution">
    <text evidence="1">The sequence shown here is derived from an EMBL/GenBank/DDBJ whole genome shotgun (WGS) entry which is preliminary data.</text>
</comment>
<dbReference type="EMBL" id="JBICBT010001162">
    <property type="protein sequence ID" value="KAL3080404.1"/>
    <property type="molecule type" value="Genomic_DNA"/>
</dbReference>
<organism evidence="1 2">
    <name type="scientific">Heterodera trifolii</name>
    <dbReference type="NCBI Taxonomy" id="157864"/>
    <lineage>
        <taxon>Eukaryota</taxon>
        <taxon>Metazoa</taxon>
        <taxon>Ecdysozoa</taxon>
        <taxon>Nematoda</taxon>
        <taxon>Chromadorea</taxon>
        <taxon>Rhabditida</taxon>
        <taxon>Tylenchina</taxon>
        <taxon>Tylenchomorpha</taxon>
        <taxon>Tylenchoidea</taxon>
        <taxon>Heteroderidae</taxon>
        <taxon>Heteroderinae</taxon>
        <taxon>Heterodera</taxon>
    </lineage>
</organism>
<dbReference type="AlphaFoldDB" id="A0ABD2IJU5"/>
<proteinExistence type="predicted"/>
<reference evidence="1 2" key="1">
    <citation type="submission" date="2024-10" db="EMBL/GenBank/DDBJ databases">
        <authorList>
            <person name="Kim D."/>
        </authorList>
    </citation>
    <scope>NUCLEOTIDE SEQUENCE [LARGE SCALE GENOMIC DNA]</scope>
    <source>
        <strain evidence="1">BH-2024</strain>
    </source>
</reference>
<evidence type="ECO:0008006" key="3">
    <source>
        <dbReference type="Google" id="ProtNLM"/>
    </source>
</evidence>
<protein>
    <recommendedName>
        <fullName evidence="3">Transposase</fullName>
    </recommendedName>
</protein>
<name>A0ABD2IJU5_9BILA</name>
<evidence type="ECO:0000313" key="2">
    <source>
        <dbReference type="Proteomes" id="UP001620626"/>
    </source>
</evidence>
<gene>
    <name evidence="1" type="ORF">niasHT_031311</name>
</gene>
<keyword evidence="2" id="KW-1185">Reference proteome</keyword>
<evidence type="ECO:0000313" key="1">
    <source>
        <dbReference type="EMBL" id="KAL3080404.1"/>
    </source>
</evidence>
<sequence length="119" mass="13692">MQIAAVPIEEEDYGGADAWIRHWIENAGLQNTDAIFPQEMWNMCDRTFVKVMSQEDMHWQYVVEDFNNAPNNGIRGKGMGRKSVYVEQDTALLAIFNSRAQRQPWNIFALLLTECPNAI</sequence>